<dbReference type="GO" id="GO:0046872">
    <property type="term" value="F:metal ion binding"/>
    <property type="evidence" value="ECO:0007669"/>
    <property type="project" value="UniProtKB-KW"/>
</dbReference>
<dbReference type="PROSITE" id="PS51462">
    <property type="entry name" value="NUDIX"/>
    <property type="match status" value="1"/>
</dbReference>
<accession>A0A511BTD1</accession>
<dbReference type="NCBIfam" id="TIGR00052">
    <property type="entry name" value="nudix-type nucleoside diphosphatase, YffH/AdpP family"/>
    <property type="match status" value="1"/>
</dbReference>
<feature type="binding site" evidence="9">
    <location>
        <position position="130"/>
    </location>
    <ligand>
        <name>Mg(2+)</name>
        <dbReference type="ChEBI" id="CHEBI:18420"/>
        <label>1</label>
    </ligand>
</feature>
<dbReference type="InterPro" id="IPR000086">
    <property type="entry name" value="NUDIX_hydrolase_dom"/>
</dbReference>
<gene>
    <name evidence="13" type="ORF">SSA02_25250</name>
</gene>
<dbReference type="PANTHER" id="PTHR11839:SF18">
    <property type="entry name" value="NUDIX HYDROLASE DOMAIN-CONTAINING PROTEIN"/>
    <property type="match status" value="1"/>
</dbReference>
<dbReference type="AlphaFoldDB" id="A0A511BTD1"/>
<name>A0A511BTD1_9PROT</name>
<feature type="compositionally biased region" description="Basic and acidic residues" evidence="11">
    <location>
        <begin position="1"/>
        <end position="20"/>
    </location>
</feature>
<dbReference type="GO" id="GO:0005829">
    <property type="term" value="C:cytosol"/>
    <property type="evidence" value="ECO:0007669"/>
    <property type="project" value="TreeGrafter"/>
</dbReference>
<feature type="short sequence motif" description="Nudix box" evidence="10">
    <location>
        <begin position="116"/>
        <end position="137"/>
    </location>
</feature>
<feature type="region of interest" description="Disordered" evidence="11">
    <location>
        <begin position="1"/>
        <end position="32"/>
    </location>
</feature>
<dbReference type="PANTHER" id="PTHR11839">
    <property type="entry name" value="UDP/ADP-SUGAR PYROPHOSPHATASE"/>
    <property type="match status" value="1"/>
</dbReference>
<dbReference type="InterPro" id="IPR015797">
    <property type="entry name" value="NUDIX_hydrolase-like_dom_sf"/>
</dbReference>
<evidence type="ECO:0000256" key="4">
    <source>
        <dbReference type="ARBA" id="ARBA00011738"/>
    </source>
</evidence>
<dbReference type="GO" id="GO:0006753">
    <property type="term" value="P:nucleoside phosphate metabolic process"/>
    <property type="evidence" value="ECO:0007669"/>
    <property type="project" value="TreeGrafter"/>
</dbReference>
<evidence type="ECO:0000256" key="10">
    <source>
        <dbReference type="PIRSR" id="PIRSR604385-3"/>
    </source>
</evidence>
<sequence length="230" mass="24969">MTEHDTGEARGSDGMRRDDEGPGTEIRGGAETDERISIVGEARLSDGWGKLTQYTLAYRRRDGTRQTLSREVYDHGDGAAILLYDRSRNTVLLTRQFRLPVYLGGDGSGFVEVCAGMLDARAPEAAIRKEVEEETGVSVGEISEIGRYYMSPGSLSERLHCFVGAYSRAMRTGPGGGLVEEGEEIEALEIGFPEAMAMIRDGRIMDAKTVLLLQYAALEGLCSVRPAAGP</sequence>
<keyword evidence="9" id="KW-0479">Metal-binding</keyword>
<protein>
    <recommendedName>
        <fullName evidence="5">GDP-mannose pyrophosphatase</fullName>
    </recommendedName>
    <alternativeName>
        <fullName evidence="7">GDP-mannose hydrolase</fullName>
    </alternativeName>
    <alternativeName>
        <fullName evidence="8">GDPMK</fullName>
    </alternativeName>
</protein>
<evidence type="ECO:0000256" key="9">
    <source>
        <dbReference type="PIRSR" id="PIRSR604385-2"/>
    </source>
</evidence>
<evidence type="ECO:0000256" key="3">
    <source>
        <dbReference type="ARBA" id="ARBA00007275"/>
    </source>
</evidence>
<evidence type="ECO:0000256" key="7">
    <source>
        <dbReference type="ARBA" id="ARBA00032162"/>
    </source>
</evidence>
<feature type="binding site" evidence="9">
    <location>
        <position position="183"/>
    </location>
    <ligand>
        <name>Mg(2+)</name>
        <dbReference type="ChEBI" id="CHEBI:18420"/>
        <label>1</label>
    </ligand>
</feature>
<evidence type="ECO:0000256" key="5">
    <source>
        <dbReference type="ARBA" id="ARBA00016377"/>
    </source>
</evidence>
<organism evidence="13 14">
    <name type="scientific">Swaminathania salitolerans</name>
    <dbReference type="NCBI Taxonomy" id="182838"/>
    <lineage>
        <taxon>Bacteria</taxon>
        <taxon>Pseudomonadati</taxon>
        <taxon>Pseudomonadota</taxon>
        <taxon>Alphaproteobacteria</taxon>
        <taxon>Acetobacterales</taxon>
        <taxon>Acetobacteraceae</taxon>
        <taxon>Swaminathania</taxon>
    </lineage>
</organism>
<dbReference type="GO" id="GO:0019693">
    <property type="term" value="P:ribose phosphate metabolic process"/>
    <property type="evidence" value="ECO:0007669"/>
    <property type="project" value="TreeGrafter"/>
</dbReference>
<keyword evidence="6" id="KW-0378">Hydrolase</keyword>
<evidence type="ECO:0000313" key="13">
    <source>
        <dbReference type="EMBL" id="GEL03362.1"/>
    </source>
</evidence>
<evidence type="ECO:0000256" key="8">
    <source>
        <dbReference type="ARBA" id="ARBA00032272"/>
    </source>
</evidence>
<dbReference type="RefSeq" id="WP_246103912.1">
    <property type="nucleotide sequence ID" value="NZ_BJVC01000008.1"/>
</dbReference>
<dbReference type="Gene3D" id="3.90.79.10">
    <property type="entry name" value="Nucleoside Triphosphate Pyrophosphohydrolase"/>
    <property type="match status" value="1"/>
</dbReference>
<evidence type="ECO:0000313" key="14">
    <source>
        <dbReference type="Proteomes" id="UP000321405"/>
    </source>
</evidence>
<comment type="catalytic activity">
    <reaction evidence="1">
        <text>GDP-alpha-D-mannose + H2O = alpha-D-mannose 1-phosphate + GMP + 2 H(+)</text>
        <dbReference type="Rhea" id="RHEA:27978"/>
        <dbReference type="ChEBI" id="CHEBI:15377"/>
        <dbReference type="ChEBI" id="CHEBI:15378"/>
        <dbReference type="ChEBI" id="CHEBI:57527"/>
        <dbReference type="ChEBI" id="CHEBI:58115"/>
        <dbReference type="ChEBI" id="CHEBI:58409"/>
    </reaction>
</comment>
<keyword evidence="9" id="KW-0460">Magnesium</keyword>
<feature type="binding site" evidence="9">
    <location>
        <position position="134"/>
    </location>
    <ligand>
        <name>Mg(2+)</name>
        <dbReference type="ChEBI" id="CHEBI:18420"/>
        <label>1</label>
    </ligand>
</feature>
<reference evidence="13 14" key="1">
    <citation type="submission" date="2019-07" db="EMBL/GenBank/DDBJ databases">
        <title>Whole genome shotgun sequence of Swaminathania salitolerans NBRC 104436.</title>
        <authorList>
            <person name="Hosoyama A."/>
            <person name="Uohara A."/>
            <person name="Ohji S."/>
            <person name="Ichikawa N."/>
        </authorList>
    </citation>
    <scope>NUCLEOTIDE SEQUENCE [LARGE SCALE GENOMIC DNA]</scope>
    <source>
        <strain evidence="13 14">NBRC 104436</strain>
    </source>
</reference>
<dbReference type="EMBL" id="BJVC01000008">
    <property type="protein sequence ID" value="GEL03362.1"/>
    <property type="molecule type" value="Genomic_DNA"/>
</dbReference>
<dbReference type="GO" id="GO:0016818">
    <property type="term" value="F:hydrolase activity, acting on acid anhydrides, in phosphorus-containing anhydrides"/>
    <property type="evidence" value="ECO:0007669"/>
    <property type="project" value="InterPro"/>
</dbReference>
<comment type="cofactor">
    <cofactor evidence="2 9">
        <name>Mg(2+)</name>
        <dbReference type="ChEBI" id="CHEBI:18420"/>
    </cofactor>
</comment>
<evidence type="ECO:0000256" key="1">
    <source>
        <dbReference type="ARBA" id="ARBA00000847"/>
    </source>
</evidence>
<proteinExistence type="inferred from homology"/>
<feature type="binding site" evidence="9">
    <location>
        <position position="115"/>
    </location>
    <ligand>
        <name>Mg(2+)</name>
        <dbReference type="ChEBI" id="CHEBI:18420"/>
        <label>1</label>
    </ligand>
</feature>
<comment type="subunit">
    <text evidence="4">Homodimer.</text>
</comment>
<keyword evidence="14" id="KW-1185">Reference proteome</keyword>
<comment type="caution">
    <text evidence="13">The sequence shown here is derived from an EMBL/GenBank/DDBJ whole genome shotgun (WGS) entry which is preliminary data.</text>
</comment>
<dbReference type="Pfam" id="PF00293">
    <property type="entry name" value="NUDIX"/>
    <property type="match status" value="1"/>
</dbReference>
<evidence type="ECO:0000256" key="11">
    <source>
        <dbReference type="SAM" id="MobiDB-lite"/>
    </source>
</evidence>
<dbReference type="SUPFAM" id="SSF55811">
    <property type="entry name" value="Nudix"/>
    <property type="match status" value="1"/>
</dbReference>
<evidence type="ECO:0000259" key="12">
    <source>
        <dbReference type="PROSITE" id="PS51462"/>
    </source>
</evidence>
<evidence type="ECO:0000256" key="6">
    <source>
        <dbReference type="ARBA" id="ARBA00022801"/>
    </source>
</evidence>
<dbReference type="InterPro" id="IPR004385">
    <property type="entry name" value="NDP_pyrophosphatase"/>
</dbReference>
<evidence type="ECO:0000256" key="2">
    <source>
        <dbReference type="ARBA" id="ARBA00001946"/>
    </source>
</evidence>
<comment type="similarity">
    <text evidence="3">Belongs to the Nudix hydrolase family. NudK subfamily.</text>
</comment>
<feature type="domain" description="Nudix hydrolase" evidence="12">
    <location>
        <begin position="74"/>
        <end position="212"/>
    </location>
</feature>
<dbReference type="Proteomes" id="UP000321405">
    <property type="component" value="Unassembled WGS sequence"/>
</dbReference>